<gene>
    <name evidence="3" type="ORF">EPD65_06380</name>
</gene>
<feature type="region of interest" description="Disordered" evidence="1">
    <location>
        <begin position="23"/>
        <end position="98"/>
    </location>
</feature>
<evidence type="ECO:0000256" key="1">
    <source>
        <dbReference type="SAM" id="MobiDB-lite"/>
    </source>
</evidence>
<feature type="chain" id="PRO_5038633108" description="Lipoprotein" evidence="2">
    <location>
        <begin position="19"/>
        <end position="149"/>
    </location>
</feature>
<name>A0A4R1CG90_9ACTN</name>
<dbReference type="Proteomes" id="UP000295453">
    <property type="component" value="Unassembled WGS sequence"/>
</dbReference>
<proteinExistence type="predicted"/>
<feature type="signal peptide" evidence="2">
    <location>
        <begin position="1"/>
        <end position="18"/>
    </location>
</feature>
<reference evidence="3 4" key="1">
    <citation type="submission" date="2019-03" db="EMBL/GenBank/DDBJ databases">
        <authorList>
            <person name="Kim M.K.M."/>
        </authorList>
    </citation>
    <scope>NUCLEOTIDE SEQUENCE [LARGE SCALE GENOMIC DNA]</scope>
    <source>
        <strain evidence="3 4">18JY15-6</strain>
    </source>
</reference>
<dbReference type="EMBL" id="SJZJ01000007">
    <property type="protein sequence ID" value="TCJ29921.1"/>
    <property type="molecule type" value="Genomic_DNA"/>
</dbReference>
<evidence type="ECO:0000313" key="4">
    <source>
        <dbReference type="Proteomes" id="UP000295453"/>
    </source>
</evidence>
<comment type="caution">
    <text evidence="3">The sequence shown here is derived from an EMBL/GenBank/DDBJ whole genome shotgun (WGS) entry which is preliminary data.</text>
</comment>
<evidence type="ECO:0008006" key="5">
    <source>
        <dbReference type="Google" id="ProtNLM"/>
    </source>
</evidence>
<dbReference type="PROSITE" id="PS51257">
    <property type="entry name" value="PROKAR_LIPOPROTEIN"/>
    <property type="match status" value="1"/>
</dbReference>
<sequence length="149" mass="15217">MRMLLLGTLLVFALSACGADTGDTASSAGPTAAGSSASPDNALAKAAEELAKSATDIPTDIPPPPEVPSEEPALTITAEPSKYVIPTPIDETSDDCSTIWRPGKTLPSPYDGCMDNSGLVAAEGHARSGAVYYDYQGLCAREGAAIRAC</sequence>
<organism evidence="3 4">
    <name type="scientific">Nocardioides jejuensis</name>
    <dbReference type="NCBI Taxonomy" id="2502782"/>
    <lineage>
        <taxon>Bacteria</taxon>
        <taxon>Bacillati</taxon>
        <taxon>Actinomycetota</taxon>
        <taxon>Actinomycetes</taxon>
        <taxon>Propionibacteriales</taxon>
        <taxon>Nocardioidaceae</taxon>
        <taxon>Nocardioides</taxon>
    </lineage>
</organism>
<keyword evidence="2" id="KW-0732">Signal</keyword>
<protein>
    <recommendedName>
        <fullName evidence="5">Lipoprotein</fullName>
    </recommendedName>
</protein>
<feature type="compositionally biased region" description="Low complexity" evidence="1">
    <location>
        <begin position="23"/>
        <end position="45"/>
    </location>
</feature>
<accession>A0A4R1CG90</accession>
<dbReference type="RefSeq" id="WP_131582324.1">
    <property type="nucleotide sequence ID" value="NZ_SJZJ01000007.1"/>
</dbReference>
<dbReference type="OrthoDB" id="3748857at2"/>
<evidence type="ECO:0000256" key="2">
    <source>
        <dbReference type="SAM" id="SignalP"/>
    </source>
</evidence>
<evidence type="ECO:0000313" key="3">
    <source>
        <dbReference type="EMBL" id="TCJ29921.1"/>
    </source>
</evidence>
<dbReference type="AlphaFoldDB" id="A0A4R1CG90"/>
<keyword evidence="4" id="KW-1185">Reference proteome</keyword>